<dbReference type="InterPro" id="IPR038590">
    <property type="entry name" value="YaeQ_sf"/>
</dbReference>
<keyword evidence="2" id="KW-1185">Reference proteome</keyword>
<dbReference type="Proteomes" id="UP001595722">
    <property type="component" value="Unassembled WGS sequence"/>
</dbReference>
<dbReference type="InterPro" id="IPR011335">
    <property type="entry name" value="Restrct_endonuc-II-like"/>
</dbReference>
<protein>
    <submittedName>
        <fullName evidence="1">YaeQ family protein</fullName>
    </submittedName>
</protein>
<comment type="caution">
    <text evidence="1">The sequence shown here is derived from an EMBL/GenBank/DDBJ whole genome shotgun (WGS) entry which is preliminary data.</text>
</comment>
<evidence type="ECO:0000313" key="1">
    <source>
        <dbReference type="EMBL" id="MFC3679530.1"/>
    </source>
</evidence>
<dbReference type="SUPFAM" id="SSF52980">
    <property type="entry name" value="Restriction endonuclease-like"/>
    <property type="match status" value="1"/>
</dbReference>
<dbReference type="RefSeq" id="WP_376865241.1">
    <property type="nucleotide sequence ID" value="NZ_JBHRYB010000005.1"/>
</dbReference>
<proteinExistence type="predicted"/>
<dbReference type="EMBL" id="JBHRYB010000005">
    <property type="protein sequence ID" value="MFC3679530.1"/>
    <property type="molecule type" value="Genomic_DNA"/>
</dbReference>
<dbReference type="PANTHER" id="PTHR38784">
    <property type="entry name" value="SUCROSE PHOSPHORYLASE"/>
    <property type="match status" value="1"/>
</dbReference>
<dbReference type="CDD" id="cd22368">
    <property type="entry name" value="YaeQ-like"/>
    <property type="match status" value="1"/>
</dbReference>
<sequence length="183" mass="21209">MALSATIYKTHLSISDLRRHHYQDYSLTLALHPSETEQRMMIRLLCFCLYASEQLEFSRGLSNDDEPDLWQKSLTGDTELWIELGQPDEKRVRKACGRASQVVIAGFQQRPADIWWQQHEHALTRFNNLSVIQLQPADEAILAAMVQRNMKLQVTLDEGQMWLTDEQHNLEVSWQVRQTAATS</sequence>
<dbReference type="PIRSF" id="PIRSF011484">
    <property type="entry name" value="YaeQ"/>
    <property type="match status" value="1"/>
</dbReference>
<organism evidence="1 2">
    <name type="scientific">Bacterioplanoides pacificum</name>
    <dbReference type="NCBI Taxonomy" id="1171596"/>
    <lineage>
        <taxon>Bacteria</taxon>
        <taxon>Pseudomonadati</taxon>
        <taxon>Pseudomonadota</taxon>
        <taxon>Gammaproteobacteria</taxon>
        <taxon>Oceanospirillales</taxon>
        <taxon>Oceanospirillaceae</taxon>
        <taxon>Bacterioplanoides</taxon>
    </lineage>
</organism>
<name>A0ABV7VPR2_9GAMM</name>
<reference evidence="2" key="1">
    <citation type="journal article" date="2019" name="Int. J. Syst. Evol. Microbiol.">
        <title>The Global Catalogue of Microorganisms (GCM) 10K type strain sequencing project: providing services to taxonomists for standard genome sequencing and annotation.</title>
        <authorList>
            <consortium name="The Broad Institute Genomics Platform"/>
            <consortium name="The Broad Institute Genome Sequencing Center for Infectious Disease"/>
            <person name="Wu L."/>
            <person name="Ma J."/>
        </authorList>
    </citation>
    <scope>NUCLEOTIDE SEQUENCE [LARGE SCALE GENOMIC DNA]</scope>
    <source>
        <strain evidence="2">KCTC 42424</strain>
    </source>
</reference>
<dbReference type="PANTHER" id="PTHR38784:SF1">
    <property type="entry name" value="SUCROSE PHOSPHORYLASE"/>
    <property type="match status" value="1"/>
</dbReference>
<gene>
    <name evidence="1" type="ORF">ACFOMG_05315</name>
</gene>
<dbReference type="Gene3D" id="3.10.640.10">
    <property type="entry name" value="Restriction endonuclease-like alpha-beta roll domain"/>
    <property type="match status" value="1"/>
</dbReference>
<accession>A0ABV7VPR2</accession>
<dbReference type="Pfam" id="PF07152">
    <property type="entry name" value="YaeQ"/>
    <property type="match status" value="1"/>
</dbReference>
<evidence type="ECO:0000313" key="2">
    <source>
        <dbReference type="Proteomes" id="UP001595722"/>
    </source>
</evidence>
<dbReference type="InterPro" id="IPR009822">
    <property type="entry name" value="YaeQ"/>
</dbReference>
<dbReference type="SMART" id="SM01322">
    <property type="entry name" value="YaeQ"/>
    <property type="match status" value="1"/>
</dbReference>